<accession>A0ABX1HG23</accession>
<evidence type="ECO:0000259" key="1">
    <source>
        <dbReference type="Pfam" id="PF13229"/>
    </source>
</evidence>
<name>A0ABX1HG23_9BACT</name>
<evidence type="ECO:0000313" key="3">
    <source>
        <dbReference type="Proteomes" id="UP000717634"/>
    </source>
</evidence>
<dbReference type="Pfam" id="PF13229">
    <property type="entry name" value="Beta_helix"/>
    <property type="match status" value="1"/>
</dbReference>
<reference evidence="2 3" key="1">
    <citation type="submission" date="2020-03" db="EMBL/GenBank/DDBJ databases">
        <title>Genomic Encyclopedia of Type Strains, Phase IV (KMG-V): Genome sequencing to study the core and pangenomes of soil and plant-associated prokaryotes.</title>
        <authorList>
            <person name="Whitman W."/>
        </authorList>
    </citation>
    <scope>NUCLEOTIDE SEQUENCE [LARGE SCALE GENOMIC DNA]</scope>
    <source>
        <strain evidence="2 3">1B</strain>
    </source>
</reference>
<dbReference type="InterPro" id="IPR039448">
    <property type="entry name" value="Beta_helix"/>
</dbReference>
<dbReference type="SUPFAM" id="SSF51126">
    <property type="entry name" value="Pectin lyase-like"/>
    <property type="match status" value="1"/>
</dbReference>
<dbReference type="InterPro" id="IPR012334">
    <property type="entry name" value="Pectin_lyas_fold"/>
</dbReference>
<dbReference type="Gene3D" id="2.160.20.10">
    <property type="entry name" value="Single-stranded right-handed beta-helix, Pectin lyase-like"/>
    <property type="match status" value="1"/>
</dbReference>
<gene>
    <name evidence="2" type="ORF">HBN54_001573</name>
</gene>
<feature type="domain" description="Right handed beta helix" evidence="1">
    <location>
        <begin position="201"/>
        <end position="343"/>
    </location>
</feature>
<keyword evidence="3" id="KW-1185">Reference proteome</keyword>
<protein>
    <recommendedName>
        <fullName evidence="1">Right handed beta helix domain-containing protein</fullName>
    </recommendedName>
</protein>
<dbReference type="Proteomes" id="UP000717634">
    <property type="component" value="Unassembled WGS sequence"/>
</dbReference>
<sequence>MSNTGNDANAGTSQAQAWRTTARVSAAHFQPNDRVLLAGGQVFAGGIWLRGNSQGTPAQPIVFRSYGAGRATIQSDSSYGFYAHNAAGIELRQLNFVGAGRVHSRNSGVVFYLDSAHSNLPHLRFDSLDVSGYRNAGLSIGSWSGTSGYSDVRITNCQLHANGEAGLSSYAEYPLLGHHNWYVGNCSVYDNAGRADVTTTHTGNGIVLSGIDQALVEQCTAYHNGWLNANASGGPVGIWGWNCNRLIIQRCESHHNQSGTALDGGGFDLDGGCTNSILQYNYSHDNQGPGYLLAQFGGAPAMHDLTVRYNISQNDARGYSQGAIELYSSGSNGGIVRADIYNNSVLLDQPANGTAPKAVYVISGGITDVTLRNNILQTAAGLPVLVTSTTTGLRLEGNCYWTPNAALAINWQGALYTSLAAWRAGTGQETLGGTRRDTGICADPFLTATTAVGIVPMTNGLAGYVPRRPSVLMGAGLSLSAEFGIDPGTRDFFGNPAPAPGTAGNIGAAEAQTAVVSTTTRDTPTTAWFQVYPTVIRDEIRVVCEHSLPSSVSFQLFDMLGRECRTWSRPGTQLQDGGLALPVAGLALGHYVLRIQSESHSQRQSLVVAE</sequence>
<organism evidence="2 3">
    <name type="scientific">Hymenobacter artigasi</name>
    <dbReference type="NCBI Taxonomy" id="2719616"/>
    <lineage>
        <taxon>Bacteria</taxon>
        <taxon>Pseudomonadati</taxon>
        <taxon>Bacteroidota</taxon>
        <taxon>Cytophagia</taxon>
        <taxon>Cytophagales</taxon>
        <taxon>Hymenobacteraceae</taxon>
        <taxon>Hymenobacter</taxon>
    </lineage>
</organism>
<proteinExistence type="predicted"/>
<dbReference type="RefSeq" id="WP_168672614.1">
    <property type="nucleotide sequence ID" value="NZ_JAAVTK010000003.1"/>
</dbReference>
<comment type="caution">
    <text evidence="2">The sequence shown here is derived from an EMBL/GenBank/DDBJ whole genome shotgun (WGS) entry which is preliminary data.</text>
</comment>
<dbReference type="InterPro" id="IPR011050">
    <property type="entry name" value="Pectin_lyase_fold/virulence"/>
</dbReference>
<dbReference type="EMBL" id="JAAVTK010000003">
    <property type="protein sequence ID" value="NKI88980.1"/>
    <property type="molecule type" value="Genomic_DNA"/>
</dbReference>
<evidence type="ECO:0000313" key="2">
    <source>
        <dbReference type="EMBL" id="NKI88980.1"/>
    </source>
</evidence>